<dbReference type="Proteomes" id="UP000000311">
    <property type="component" value="Unassembled WGS sequence"/>
</dbReference>
<evidence type="ECO:0000313" key="3">
    <source>
        <dbReference type="Proteomes" id="UP000000311"/>
    </source>
</evidence>
<evidence type="ECO:0000313" key="2">
    <source>
        <dbReference type="EMBL" id="EFN64881.1"/>
    </source>
</evidence>
<accession>E2ANV8</accession>
<gene>
    <name evidence="2" type="ORF">EAG_07679</name>
</gene>
<feature type="signal peptide" evidence="1">
    <location>
        <begin position="1"/>
        <end position="24"/>
    </location>
</feature>
<evidence type="ECO:0000256" key="1">
    <source>
        <dbReference type="SAM" id="SignalP"/>
    </source>
</evidence>
<dbReference type="InParanoid" id="E2ANV8"/>
<reference evidence="2 3" key="1">
    <citation type="journal article" date="2010" name="Science">
        <title>Genomic comparison of the ants Camponotus floridanus and Harpegnathos saltator.</title>
        <authorList>
            <person name="Bonasio R."/>
            <person name="Zhang G."/>
            <person name="Ye C."/>
            <person name="Mutti N.S."/>
            <person name="Fang X."/>
            <person name="Qin N."/>
            <person name="Donahue G."/>
            <person name="Yang P."/>
            <person name="Li Q."/>
            <person name="Li C."/>
            <person name="Zhang P."/>
            <person name="Huang Z."/>
            <person name="Berger S.L."/>
            <person name="Reinberg D."/>
            <person name="Wang J."/>
            <person name="Liebig J."/>
        </authorList>
    </citation>
    <scope>NUCLEOTIDE SEQUENCE [LARGE SCALE GENOMIC DNA]</scope>
    <source>
        <strain evidence="3">C129</strain>
    </source>
</reference>
<dbReference type="EMBL" id="GL441416">
    <property type="protein sequence ID" value="EFN64881.1"/>
    <property type="molecule type" value="Genomic_DNA"/>
</dbReference>
<sequence>MLMRAWMASRVMLLTPIFRKLSTAREIRPDHCTPQNCTTLRGSLTKQRTRMMMIILRLEGPEMFASESGGEMWKVKGRQ</sequence>
<name>E2ANV8_CAMFO</name>
<feature type="chain" id="PRO_5003157528" description="Secreted protein" evidence="1">
    <location>
        <begin position="25"/>
        <end position="79"/>
    </location>
</feature>
<evidence type="ECO:0008006" key="4">
    <source>
        <dbReference type="Google" id="ProtNLM"/>
    </source>
</evidence>
<dbReference type="AlphaFoldDB" id="E2ANV8"/>
<keyword evidence="1" id="KW-0732">Signal</keyword>
<proteinExistence type="predicted"/>
<keyword evidence="3" id="KW-1185">Reference proteome</keyword>
<protein>
    <recommendedName>
        <fullName evidence="4">Secreted protein</fullName>
    </recommendedName>
</protein>
<organism evidence="3">
    <name type="scientific">Camponotus floridanus</name>
    <name type="common">Florida carpenter ant</name>
    <dbReference type="NCBI Taxonomy" id="104421"/>
    <lineage>
        <taxon>Eukaryota</taxon>
        <taxon>Metazoa</taxon>
        <taxon>Ecdysozoa</taxon>
        <taxon>Arthropoda</taxon>
        <taxon>Hexapoda</taxon>
        <taxon>Insecta</taxon>
        <taxon>Pterygota</taxon>
        <taxon>Neoptera</taxon>
        <taxon>Endopterygota</taxon>
        <taxon>Hymenoptera</taxon>
        <taxon>Apocrita</taxon>
        <taxon>Aculeata</taxon>
        <taxon>Formicoidea</taxon>
        <taxon>Formicidae</taxon>
        <taxon>Formicinae</taxon>
        <taxon>Camponotus</taxon>
    </lineage>
</organism>